<name>K0YXA0_9ACTN</name>
<evidence type="ECO:0000313" key="1">
    <source>
        <dbReference type="EMBL" id="EJZ84164.1"/>
    </source>
</evidence>
<dbReference type="Pfam" id="PF16163">
    <property type="entry name" value="DUF4869"/>
    <property type="match status" value="1"/>
</dbReference>
<sequence>MPSIYHRNMPEATYGAAGYFNSSYQESWLEDELAQRVIKSVDKSTAPGSGPVGSKALGLIASIFPESNMQ</sequence>
<comment type="caution">
    <text evidence="1">The sequence shown here is derived from an EMBL/GenBank/DDBJ whole genome shotgun (WGS) entry which is preliminary data.</text>
</comment>
<organism evidence="1 2">
    <name type="scientific">Slackia piriformis YIT 12062</name>
    <dbReference type="NCBI Taxonomy" id="742818"/>
    <lineage>
        <taxon>Bacteria</taxon>
        <taxon>Bacillati</taxon>
        <taxon>Actinomycetota</taxon>
        <taxon>Coriobacteriia</taxon>
        <taxon>Eggerthellales</taxon>
        <taxon>Eggerthellaceae</taxon>
        <taxon>Slackia</taxon>
    </lineage>
</organism>
<dbReference type="PATRIC" id="fig|742818.3.peg.933"/>
<evidence type="ECO:0000313" key="2">
    <source>
        <dbReference type="Proteomes" id="UP000006069"/>
    </source>
</evidence>
<dbReference type="InterPro" id="IPR032360">
    <property type="entry name" value="DUF4869"/>
</dbReference>
<dbReference type="Proteomes" id="UP000006069">
    <property type="component" value="Unassembled WGS sequence"/>
</dbReference>
<dbReference type="RefSeq" id="WP_009139094.1">
    <property type="nucleotide sequence ID" value="NZ_JH815198.1"/>
</dbReference>
<dbReference type="InParanoid" id="K0YXA0"/>
<proteinExistence type="predicted"/>
<reference evidence="1 2" key="1">
    <citation type="submission" date="2012-08" db="EMBL/GenBank/DDBJ databases">
        <title>The Genome Sequence of Slackia piriformis YIT 12062.</title>
        <authorList>
            <consortium name="The Broad Institute Genome Sequencing Platform"/>
            <person name="Earl A."/>
            <person name="Ward D."/>
            <person name="Feldgarden M."/>
            <person name="Gevers D."/>
            <person name="Morotomi M."/>
            <person name="Walker B."/>
            <person name="Young S.K."/>
            <person name="Zeng Q."/>
            <person name="Gargeya S."/>
            <person name="Fitzgerald M."/>
            <person name="Haas B."/>
            <person name="Abouelleil A."/>
            <person name="Alvarado L."/>
            <person name="Arachchi H.M."/>
            <person name="Berlin A.M."/>
            <person name="Chapman S.B."/>
            <person name="Goldberg J."/>
            <person name="Griggs A."/>
            <person name="Gujja S."/>
            <person name="Hansen M."/>
            <person name="Howarth C."/>
            <person name="Imamovic A."/>
            <person name="Larimer J."/>
            <person name="McCowen C."/>
            <person name="Montmayeur A."/>
            <person name="Murphy C."/>
            <person name="Neiman D."/>
            <person name="Pearson M."/>
            <person name="Priest M."/>
            <person name="Roberts A."/>
            <person name="Saif S."/>
            <person name="Shea T."/>
            <person name="Sisk P."/>
            <person name="Sykes S."/>
            <person name="Wortman J."/>
            <person name="Nusbaum C."/>
            <person name="Birren B."/>
        </authorList>
    </citation>
    <scope>NUCLEOTIDE SEQUENCE [LARGE SCALE GENOMIC DNA]</scope>
    <source>
        <strain evidence="1 2">YIT 12062</strain>
    </source>
</reference>
<keyword evidence="2" id="KW-1185">Reference proteome</keyword>
<dbReference type="EMBL" id="ADMD01000006">
    <property type="protein sequence ID" value="EJZ84164.1"/>
    <property type="molecule type" value="Genomic_DNA"/>
</dbReference>
<gene>
    <name evidence="1" type="ORF">HMPREF9451_00880</name>
</gene>
<dbReference type="HOGENOM" id="CLU_2755746_0_0_11"/>
<dbReference type="AlphaFoldDB" id="K0YXA0"/>
<protein>
    <submittedName>
        <fullName evidence="1">Uncharacterized protein</fullName>
    </submittedName>
</protein>
<accession>K0YXA0</accession>